<organism evidence="3 4">
    <name type="scientific">Streptomyces venezuelae</name>
    <dbReference type="NCBI Taxonomy" id="54571"/>
    <lineage>
        <taxon>Bacteria</taxon>
        <taxon>Bacillati</taxon>
        <taxon>Actinomycetota</taxon>
        <taxon>Actinomycetes</taxon>
        <taxon>Kitasatosporales</taxon>
        <taxon>Streptomycetaceae</taxon>
        <taxon>Streptomyces</taxon>
    </lineage>
</organism>
<name>A0A5P2BZR6_STRVZ</name>
<gene>
    <name evidence="3" type="ORF">DEJ48_20470</name>
</gene>
<feature type="transmembrane region" description="Helical" evidence="1">
    <location>
        <begin position="115"/>
        <end position="136"/>
    </location>
</feature>
<keyword evidence="1" id="KW-0472">Membrane</keyword>
<proteinExistence type="predicted"/>
<evidence type="ECO:0000313" key="3">
    <source>
        <dbReference type="EMBL" id="QES35490.1"/>
    </source>
</evidence>
<sequence>MAEHARPQGPAAGPREPAAGPLAVTTVVFSVCVLTIVGSYHAIAGFAALIDDRFFARPDDYPYALDVTAWGWLHLIIGMIVLAAALTLLSGYLWARAVGVTVAGLSALECYFFVPYYPVWCLVMIALDVLVIWSLVRYARPVSHKLLGAADTDHEHGPDDADDTAR</sequence>
<dbReference type="EMBL" id="CP029192">
    <property type="protein sequence ID" value="QES35490.1"/>
    <property type="molecule type" value="Genomic_DNA"/>
</dbReference>
<dbReference type="OrthoDB" id="4482242at2"/>
<dbReference type="InterPro" id="IPR055568">
    <property type="entry name" value="DUF7144"/>
</dbReference>
<dbReference type="RefSeq" id="WP_150217584.1">
    <property type="nucleotide sequence ID" value="NZ_CP029192.1"/>
</dbReference>
<feature type="transmembrane region" description="Helical" evidence="1">
    <location>
        <begin position="27"/>
        <end position="50"/>
    </location>
</feature>
<accession>A0A5P2BZR6</accession>
<protein>
    <recommendedName>
        <fullName evidence="2">DUF7144 domain-containing protein</fullName>
    </recommendedName>
</protein>
<feature type="domain" description="DUF7144" evidence="2">
    <location>
        <begin position="27"/>
        <end position="139"/>
    </location>
</feature>
<dbReference type="Proteomes" id="UP000322927">
    <property type="component" value="Chromosome"/>
</dbReference>
<reference evidence="3 4" key="1">
    <citation type="submission" date="2018-05" db="EMBL/GenBank/DDBJ databases">
        <title>Streptomyces venezuelae.</title>
        <authorList>
            <person name="Kim W."/>
            <person name="Lee N."/>
            <person name="Cho B.-K."/>
        </authorList>
    </citation>
    <scope>NUCLEOTIDE SEQUENCE [LARGE SCALE GENOMIC DNA]</scope>
    <source>
        <strain evidence="3 4">ATCC 14584</strain>
    </source>
</reference>
<dbReference type="Pfam" id="PF23636">
    <property type="entry name" value="DUF7144"/>
    <property type="match status" value="1"/>
</dbReference>
<keyword evidence="1" id="KW-0812">Transmembrane</keyword>
<keyword evidence="1" id="KW-1133">Transmembrane helix</keyword>
<dbReference type="AlphaFoldDB" id="A0A5P2BZR6"/>
<evidence type="ECO:0000259" key="2">
    <source>
        <dbReference type="Pfam" id="PF23636"/>
    </source>
</evidence>
<evidence type="ECO:0000256" key="1">
    <source>
        <dbReference type="SAM" id="Phobius"/>
    </source>
</evidence>
<feature type="transmembrane region" description="Helical" evidence="1">
    <location>
        <begin position="71"/>
        <end position="95"/>
    </location>
</feature>
<evidence type="ECO:0000313" key="4">
    <source>
        <dbReference type="Proteomes" id="UP000322927"/>
    </source>
</evidence>